<evidence type="ECO:0000313" key="14">
    <source>
        <dbReference type="Proteomes" id="UP000585272"/>
    </source>
</evidence>
<evidence type="ECO:0000256" key="7">
    <source>
        <dbReference type="ARBA" id="ARBA00022840"/>
    </source>
</evidence>
<comment type="caution">
    <text evidence="13">The sequence shown here is derived from an EMBL/GenBank/DDBJ whole genome shotgun (WGS) entry which is preliminary data.</text>
</comment>
<dbReference type="GO" id="GO:0046983">
    <property type="term" value="F:protein dimerization activity"/>
    <property type="evidence" value="ECO:0007669"/>
    <property type="project" value="InterPro"/>
</dbReference>
<dbReference type="Gene3D" id="3.30.565.10">
    <property type="entry name" value="Histidine kinase-like ATPase, C-terminal domain"/>
    <property type="match status" value="1"/>
</dbReference>
<keyword evidence="3" id="KW-0597">Phosphoprotein</keyword>
<dbReference type="PANTHER" id="PTHR24421">
    <property type="entry name" value="NITRATE/NITRITE SENSOR PROTEIN NARX-RELATED"/>
    <property type="match status" value="1"/>
</dbReference>
<evidence type="ECO:0000256" key="6">
    <source>
        <dbReference type="ARBA" id="ARBA00022777"/>
    </source>
</evidence>
<dbReference type="GO" id="GO:0005524">
    <property type="term" value="F:ATP binding"/>
    <property type="evidence" value="ECO:0007669"/>
    <property type="project" value="UniProtKB-KW"/>
</dbReference>
<keyword evidence="4" id="KW-0808">Transferase</keyword>
<proteinExistence type="predicted"/>
<evidence type="ECO:0000256" key="2">
    <source>
        <dbReference type="ARBA" id="ARBA00012438"/>
    </source>
</evidence>
<keyword evidence="5" id="KW-0547">Nucleotide-binding</keyword>
<dbReference type="PANTHER" id="PTHR24421:SF10">
    <property type="entry name" value="NITRATE_NITRITE SENSOR PROTEIN NARQ"/>
    <property type="match status" value="1"/>
</dbReference>
<dbReference type="Proteomes" id="UP000585272">
    <property type="component" value="Unassembled WGS sequence"/>
</dbReference>
<sequence length="312" mass="32993">MASSVPEVRRLPAQRELRVASWLRAAGAAALAAAVAAAAFLAVDGVRREPAVAALAAVLVAALLLLLAQRSAGRALASENRRLTAAAATATRELRASRARIAASAERERRRIERDLHDGAQQRLVALRIELELAEELIGRDPSLAAERLRELEREVDEALEELRALAHGVYPPLLADRGLVEALRASAAHAALPVELDATGVGRYSPEIESAVYFCALEALQNACKHAAGADRVAIALDGRSGWELRASVTDDGARLPAGRLAPGAGITNMHDRLAAVGGRLEIGPAPGRGCAVRIRVPVPLPVRRPPGRPR</sequence>
<feature type="transmembrane region" description="Helical" evidence="10">
    <location>
        <begin position="49"/>
        <end position="68"/>
    </location>
</feature>
<accession>A0A840I987</accession>
<dbReference type="Gene3D" id="1.20.5.1930">
    <property type="match status" value="1"/>
</dbReference>
<reference evidence="13 14" key="1">
    <citation type="submission" date="2020-08" db="EMBL/GenBank/DDBJ databases">
        <title>Genomic Encyclopedia of Archaeal and Bacterial Type Strains, Phase II (KMG-II): from individual species to whole genera.</title>
        <authorList>
            <person name="Goeker M."/>
        </authorList>
    </citation>
    <scope>NUCLEOTIDE SEQUENCE [LARGE SCALE GENOMIC DNA]</scope>
    <source>
        <strain evidence="13 14">DSM 23288</strain>
    </source>
</reference>
<evidence type="ECO:0000313" key="13">
    <source>
        <dbReference type="EMBL" id="MBB4660668.1"/>
    </source>
</evidence>
<dbReference type="AlphaFoldDB" id="A0A840I987"/>
<keyword evidence="10" id="KW-1133">Transmembrane helix</keyword>
<feature type="domain" description="Histidine kinase/HSP90-like ATPase" evidence="11">
    <location>
        <begin position="212"/>
        <end position="301"/>
    </location>
</feature>
<dbReference type="CDD" id="cd16917">
    <property type="entry name" value="HATPase_UhpB-NarQ-NarX-like"/>
    <property type="match status" value="1"/>
</dbReference>
<keyword evidence="8" id="KW-0902">Two-component regulatory system</keyword>
<evidence type="ECO:0000256" key="8">
    <source>
        <dbReference type="ARBA" id="ARBA00023012"/>
    </source>
</evidence>
<evidence type="ECO:0000256" key="9">
    <source>
        <dbReference type="SAM" id="Coils"/>
    </source>
</evidence>
<dbReference type="InterPro" id="IPR036890">
    <property type="entry name" value="HATPase_C_sf"/>
</dbReference>
<protein>
    <recommendedName>
        <fullName evidence="2">histidine kinase</fullName>
        <ecNumber evidence="2">2.7.13.3</ecNumber>
    </recommendedName>
</protein>
<evidence type="ECO:0000256" key="3">
    <source>
        <dbReference type="ARBA" id="ARBA00022553"/>
    </source>
</evidence>
<keyword evidence="6 13" id="KW-0418">Kinase</keyword>
<dbReference type="GO" id="GO:0000155">
    <property type="term" value="F:phosphorelay sensor kinase activity"/>
    <property type="evidence" value="ECO:0007669"/>
    <property type="project" value="InterPro"/>
</dbReference>
<dbReference type="SUPFAM" id="SSF55874">
    <property type="entry name" value="ATPase domain of HSP90 chaperone/DNA topoisomerase II/histidine kinase"/>
    <property type="match status" value="1"/>
</dbReference>
<keyword evidence="10" id="KW-0472">Membrane</keyword>
<feature type="transmembrane region" description="Helical" evidence="10">
    <location>
        <begin position="21"/>
        <end position="43"/>
    </location>
</feature>
<keyword evidence="14" id="KW-1185">Reference proteome</keyword>
<evidence type="ECO:0000256" key="1">
    <source>
        <dbReference type="ARBA" id="ARBA00000085"/>
    </source>
</evidence>
<name>A0A840I987_9ACTN</name>
<dbReference type="InterPro" id="IPR003594">
    <property type="entry name" value="HATPase_dom"/>
</dbReference>
<dbReference type="RefSeq" id="WP_183338188.1">
    <property type="nucleotide sequence ID" value="NZ_JACHNU010000001.1"/>
</dbReference>
<feature type="coiled-coil region" evidence="9">
    <location>
        <begin position="102"/>
        <end position="169"/>
    </location>
</feature>
<comment type="catalytic activity">
    <reaction evidence="1">
        <text>ATP + protein L-histidine = ADP + protein N-phospho-L-histidine.</text>
        <dbReference type="EC" id="2.7.13.3"/>
    </reaction>
</comment>
<gene>
    <name evidence="13" type="ORF">BDZ31_000241</name>
</gene>
<dbReference type="Pfam" id="PF02518">
    <property type="entry name" value="HATPase_c"/>
    <property type="match status" value="1"/>
</dbReference>
<evidence type="ECO:0000259" key="11">
    <source>
        <dbReference type="Pfam" id="PF02518"/>
    </source>
</evidence>
<evidence type="ECO:0000256" key="10">
    <source>
        <dbReference type="SAM" id="Phobius"/>
    </source>
</evidence>
<evidence type="ECO:0000256" key="4">
    <source>
        <dbReference type="ARBA" id="ARBA00022679"/>
    </source>
</evidence>
<dbReference type="GO" id="GO:0016020">
    <property type="term" value="C:membrane"/>
    <property type="evidence" value="ECO:0007669"/>
    <property type="project" value="InterPro"/>
</dbReference>
<feature type="domain" description="Signal transduction histidine kinase subgroup 3 dimerisation and phosphoacceptor" evidence="12">
    <location>
        <begin position="108"/>
        <end position="173"/>
    </location>
</feature>
<dbReference type="Pfam" id="PF07730">
    <property type="entry name" value="HisKA_3"/>
    <property type="match status" value="1"/>
</dbReference>
<dbReference type="InterPro" id="IPR050482">
    <property type="entry name" value="Sensor_HK_TwoCompSys"/>
</dbReference>
<evidence type="ECO:0000256" key="5">
    <source>
        <dbReference type="ARBA" id="ARBA00022741"/>
    </source>
</evidence>
<evidence type="ECO:0000259" key="12">
    <source>
        <dbReference type="Pfam" id="PF07730"/>
    </source>
</evidence>
<dbReference type="InterPro" id="IPR011712">
    <property type="entry name" value="Sig_transdc_His_kin_sub3_dim/P"/>
</dbReference>
<organism evidence="13 14">
    <name type="scientific">Conexibacter arvalis</name>
    <dbReference type="NCBI Taxonomy" id="912552"/>
    <lineage>
        <taxon>Bacteria</taxon>
        <taxon>Bacillati</taxon>
        <taxon>Actinomycetota</taxon>
        <taxon>Thermoleophilia</taxon>
        <taxon>Solirubrobacterales</taxon>
        <taxon>Conexibacteraceae</taxon>
        <taxon>Conexibacter</taxon>
    </lineage>
</organism>
<dbReference type="EMBL" id="JACHNU010000001">
    <property type="protein sequence ID" value="MBB4660668.1"/>
    <property type="molecule type" value="Genomic_DNA"/>
</dbReference>
<dbReference type="EC" id="2.7.13.3" evidence="2"/>
<keyword evidence="9" id="KW-0175">Coiled coil</keyword>
<keyword evidence="7" id="KW-0067">ATP-binding</keyword>
<keyword evidence="10" id="KW-0812">Transmembrane</keyword>